<gene>
    <name evidence="1" type="ORF">MTX78_25180</name>
</gene>
<evidence type="ECO:0000313" key="2">
    <source>
        <dbReference type="Proteomes" id="UP000831113"/>
    </source>
</evidence>
<sequence>MTTPVSPVVPFFIPMPTQADFLAAHQIIFIQQTEDYCLFIERNATARVRAYVFVPYDGFYLAEQQHWSNQEVEQYLPVLQHRVTQRWLNRNGRHGWRPVLRREPGLEDNPMSDFWLPQLAGQAAQAPWAPEGTIECFEEIVQLAFIGYCDAYEGRYTAQGLQLWPQENSPESFRTLQQHLHWLQEGHFLMAYSTSDEQRVTVQFQQEVLAPAMDLIVLPAFFRTLFFE</sequence>
<geneLocation type="plasmid" evidence="1 2">
    <name>unnamed6</name>
</geneLocation>
<dbReference type="EMBL" id="CP094675">
    <property type="protein sequence ID" value="UOG77669.1"/>
    <property type="molecule type" value="Genomic_DNA"/>
</dbReference>
<keyword evidence="1" id="KW-0614">Plasmid</keyword>
<keyword evidence="2" id="KW-1185">Reference proteome</keyword>
<protein>
    <submittedName>
        <fullName evidence="1">Uncharacterized protein</fullName>
    </submittedName>
</protein>
<accession>A0ABY4D926</accession>
<dbReference type="RefSeq" id="WP_243803533.1">
    <property type="nucleotide sequence ID" value="NZ_CP094675.1"/>
</dbReference>
<organism evidence="1 2">
    <name type="scientific">Hymenobacter tibetensis</name>
    <dbReference type="NCBI Taxonomy" id="497967"/>
    <lineage>
        <taxon>Bacteria</taxon>
        <taxon>Pseudomonadati</taxon>
        <taxon>Bacteroidota</taxon>
        <taxon>Cytophagia</taxon>
        <taxon>Cytophagales</taxon>
        <taxon>Hymenobacteraceae</taxon>
        <taxon>Hymenobacter</taxon>
    </lineage>
</organism>
<proteinExistence type="predicted"/>
<name>A0ABY4D926_9BACT</name>
<evidence type="ECO:0000313" key="1">
    <source>
        <dbReference type="EMBL" id="UOG77669.1"/>
    </source>
</evidence>
<reference evidence="1 2" key="1">
    <citation type="submission" date="2022-03" db="EMBL/GenBank/DDBJ databases">
        <title>Hymenobactersp. isolated from the air.</title>
        <authorList>
            <person name="Won M."/>
            <person name="Kwon S.-W."/>
        </authorList>
    </citation>
    <scope>NUCLEOTIDE SEQUENCE [LARGE SCALE GENOMIC DNA]</scope>
    <source>
        <strain evidence="1 2">KACC 21982</strain>
        <plasmid evidence="1 2">unnamed6</plasmid>
    </source>
</reference>
<dbReference type="Proteomes" id="UP000831113">
    <property type="component" value="Plasmid unnamed6"/>
</dbReference>